<protein>
    <submittedName>
        <fullName evidence="2">Uncharacterized protein</fullName>
    </submittedName>
</protein>
<gene>
    <name evidence="2" type="ORF">KGB56_20295</name>
</gene>
<feature type="region of interest" description="Disordered" evidence="1">
    <location>
        <begin position="1"/>
        <end position="21"/>
    </location>
</feature>
<accession>A0ABX8ANY8</accession>
<sequence>MAYHIPQFKNKSSGHAVTANPKTDRDTYFVRAGADVNSSHNVLINKGNWSSFSAAFGEANYIYTGTEAYCFWDSGDSELVIASQSGSSLVRLKESAGDLDLLIDANGSINFVRV</sequence>
<name>A0ABX8ANY8_9HYPH</name>
<dbReference type="RefSeq" id="WP_075701599.1">
    <property type="nucleotide sequence ID" value="NZ_CP074126.1"/>
</dbReference>
<reference evidence="2 3" key="1">
    <citation type="journal article" date="2021" name="Angew. Chem. Int. Ed. Engl.">
        <title>A novel family of nonribosomal peptides modulate collective behavior in Pseudovibrio bacteria isolated from marine sponges.</title>
        <authorList>
            <person name="Ioca L.P."/>
            <person name="Dai Y."/>
            <person name="Kunakom S."/>
            <person name="Diaz-Espinosa J."/>
            <person name="Krunic A."/>
            <person name="Crnkovic C.M."/>
            <person name="Orjala J."/>
            <person name="Sanchez L.M."/>
            <person name="Ferreira A.G."/>
            <person name="Berlinck R.G.S."/>
            <person name="Eustaquio A.S."/>
        </authorList>
    </citation>
    <scope>NUCLEOTIDE SEQUENCE [LARGE SCALE GENOMIC DNA]</scope>
    <source>
        <strain evidence="2 3">Ab134</strain>
    </source>
</reference>
<evidence type="ECO:0000313" key="2">
    <source>
        <dbReference type="EMBL" id="QUS55615.1"/>
    </source>
</evidence>
<dbReference type="EMBL" id="CP074126">
    <property type="protein sequence ID" value="QUS55615.1"/>
    <property type="molecule type" value="Genomic_DNA"/>
</dbReference>
<proteinExistence type="predicted"/>
<dbReference type="Proteomes" id="UP000680706">
    <property type="component" value="Chromosome"/>
</dbReference>
<keyword evidence="3" id="KW-1185">Reference proteome</keyword>
<organism evidence="2 3">
    <name type="scientific">Pseudovibrio brasiliensis</name>
    <dbReference type="NCBI Taxonomy" id="1898042"/>
    <lineage>
        <taxon>Bacteria</taxon>
        <taxon>Pseudomonadati</taxon>
        <taxon>Pseudomonadota</taxon>
        <taxon>Alphaproteobacteria</taxon>
        <taxon>Hyphomicrobiales</taxon>
        <taxon>Stappiaceae</taxon>
        <taxon>Pseudovibrio</taxon>
    </lineage>
</organism>
<evidence type="ECO:0000256" key="1">
    <source>
        <dbReference type="SAM" id="MobiDB-lite"/>
    </source>
</evidence>
<evidence type="ECO:0000313" key="3">
    <source>
        <dbReference type="Proteomes" id="UP000680706"/>
    </source>
</evidence>